<evidence type="ECO:0000256" key="5">
    <source>
        <dbReference type="ARBA" id="ARBA00023136"/>
    </source>
</evidence>
<evidence type="ECO:0000313" key="9">
    <source>
        <dbReference type="Proteomes" id="UP001236507"/>
    </source>
</evidence>
<evidence type="ECO:0000256" key="2">
    <source>
        <dbReference type="ARBA" id="ARBA00022475"/>
    </source>
</evidence>
<reference evidence="8 9" key="1">
    <citation type="submission" date="2023-05" db="EMBL/GenBank/DDBJ databases">
        <title>Novel species of genus Flectobacillus isolated from stream in China.</title>
        <authorList>
            <person name="Lu H."/>
        </authorList>
    </citation>
    <scope>NUCLEOTIDE SEQUENCE [LARGE SCALE GENOMIC DNA]</scope>
    <source>
        <strain evidence="8 9">KCTC 42575</strain>
    </source>
</reference>
<dbReference type="Pfam" id="PF09335">
    <property type="entry name" value="VTT_dom"/>
    <property type="match status" value="1"/>
</dbReference>
<feature type="transmembrane region" description="Helical" evidence="6">
    <location>
        <begin position="47"/>
        <end position="72"/>
    </location>
</feature>
<dbReference type="InterPro" id="IPR015414">
    <property type="entry name" value="TMEM64"/>
</dbReference>
<comment type="subcellular location">
    <subcellularLocation>
        <location evidence="1 6">Cell membrane</location>
        <topology evidence="1 6">Multi-pass membrane protein</topology>
    </subcellularLocation>
</comment>
<feature type="domain" description="VTT" evidence="7">
    <location>
        <begin position="65"/>
        <end position="181"/>
    </location>
</feature>
<keyword evidence="9" id="KW-1185">Reference proteome</keyword>
<organism evidence="8 9">
    <name type="scientific">Flectobacillus roseus</name>
    <dbReference type="NCBI Taxonomy" id="502259"/>
    <lineage>
        <taxon>Bacteria</taxon>
        <taxon>Pseudomonadati</taxon>
        <taxon>Bacteroidota</taxon>
        <taxon>Cytophagia</taxon>
        <taxon>Cytophagales</taxon>
        <taxon>Flectobacillaceae</taxon>
        <taxon>Flectobacillus</taxon>
    </lineage>
</organism>
<protein>
    <recommendedName>
        <fullName evidence="6">TVP38/TMEM64 family membrane protein</fullName>
    </recommendedName>
</protein>
<comment type="similarity">
    <text evidence="6">Belongs to the TVP38/TMEM64 family.</text>
</comment>
<evidence type="ECO:0000256" key="6">
    <source>
        <dbReference type="RuleBase" id="RU366058"/>
    </source>
</evidence>
<evidence type="ECO:0000313" key="8">
    <source>
        <dbReference type="EMBL" id="MDI9861369.1"/>
    </source>
</evidence>
<evidence type="ECO:0000259" key="7">
    <source>
        <dbReference type="Pfam" id="PF09335"/>
    </source>
</evidence>
<keyword evidence="4 6" id="KW-1133">Transmembrane helix</keyword>
<feature type="transmembrane region" description="Helical" evidence="6">
    <location>
        <begin position="132"/>
        <end position="151"/>
    </location>
</feature>
<keyword evidence="3 6" id="KW-0812">Transmembrane</keyword>
<dbReference type="EMBL" id="JASHIF010000019">
    <property type="protein sequence ID" value="MDI9861369.1"/>
    <property type="molecule type" value="Genomic_DNA"/>
</dbReference>
<keyword evidence="2 6" id="KW-1003">Cell membrane</keyword>
<accession>A0ABT6YD46</accession>
<sequence>MNSFFKQNTFSIVYAFFLGVMPLVVSSSITVWVMFHEATIHQFDLPTWTMVYAAASLTMAFALTPTTFVALLSGYFLGWQALIPVCVSYWLASWIGFVMAAKIDGGRLLNALEERKGVKELLQNLQKQEFKIILLARLSPVLPFAVSNLLFSCSGARLKNFLTAGFIGMLPRTLLSIWVGTQAKEIKALIEHPSEGAVAQVAIILMIGISLYGLFRVVRKAIGE</sequence>
<proteinExistence type="inferred from homology"/>
<feature type="transmembrane region" description="Helical" evidence="6">
    <location>
        <begin position="198"/>
        <end position="218"/>
    </location>
</feature>
<feature type="transmembrane region" description="Helical" evidence="6">
    <location>
        <begin position="158"/>
        <end position="178"/>
    </location>
</feature>
<evidence type="ECO:0000256" key="1">
    <source>
        <dbReference type="ARBA" id="ARBA00004651"/>
    </source>
</evidence>
<dbReference type="PANTHER" id="PTHR12677">
    <property type="entry name" value="GOLGI APPARATUS MEMBRANE PROTEIN TVP38-RELATED"/>
    <property type="match status" value="1"/>
</dbReference>
<keyword evidence="5 6" id="KW-0472">Membrane</keyword>
<dbReference type="Proteomes" id="UP001236507">
    <property type="component" value="Unassembled WGS sequence"/>
</dbReference>
<feature type="transmembrane region" description="Helical" evidence="6">
    <location>
        <begin position="12"/>
        <end position="35"/>
    </location>
</feature>
<evidence type="ECO:0000256" key="3">
    <source>
        <dbReference type="ARBA" id="ARBA00022692"/>
    </source>
</evidence>
<dbReference type="PANTHER" id="PTHR12677:SF59">
    <property type="entry name" value="GOLGI APPARATUS MEMBRANE PROTEIN TVP38-RELATED"/>
    <property type="match status" value="1"/>
</dbReference>
<dbReference type="InterPro" id="IPR032816">
    <property type="entry name" value="VTT_dom"/>
</dbReference>
<gene>
    <name evidence="8" type="ORF">QM524_19270</name>
</gene>
<name>A0ABT6YD46_9BACT</name>
<comment type="caution">
    <text evidence="8">The sequence shown here is derived from an EMBL/GenBank/DDBJ whole genome shotgun (WGS) entry which is preliminary data.</text>
</comment>
<evidence type="ECO:0000256" key="4">
    <source>
        <dbReference type="ARBA" id="ARBA00022989"/>
    </source>
</evidence>
<feature type="transmembrane region" description="Helical" evidence="6">
    <location>
        <begin position="79"/>
        <end position="101"/>
    </location>
</feature>
<dbReference type="RefSeq" id="WP_283345801.1">
    <property type="nucleotide sequence ID" value="NZ_JASHIF010000019.1"/>
</dbReference>